<feature type="compositionally biased region" description="Basic and acidic residues" evidence="1">
    <location>
        <begin position="171"/>
        <end position="193"/>
    </location>
</feature>
<feature type="region of interest" description="Disordered" evidence="1">
    <location>
        <begin position="171"/>
        <end position="197"/>
    </location>
</feature>
<feature type="compositionally biased region" description="Acidic residues" evidence="1">
    <location>
        <begin position="438"/>
        <end position="453"/>
    </location>
</feature>
<protein>
    <submittedName>
        <fullName evidence="2">Uncharacterized protein</fullName>
    </submittedName>
</protein>
<dbReference type="Proteomes" id="UP000092462">
    <property type="component" value="Unassembled WGS sequence"/>
</dbReference>
<dbReference type="EnsemblMetazoa" id="PPAI000145-RA">
    <property type="protein sequence ID" value="PPAI000145-PA"/>
    <property type="gene ID" value="PPAI000145"/>
</dbReference>
<feature type="region of interest" description="Disordered" evidence="1">
    <location>
        <begin position="350"/>
        <end position="370"/>
    </location>
</feature>
<reference evidence="2" key="1">
    <citation type="submission" date="2022-08" db="UniProtKB">
        <authorList>
            <consortium name="EnsemblMetazoa"/>
        </authorList>
    </citation>
    <scope>IDENTIFICATION</scope>
    <source>
        <strain evidence="2">Israel</strain>
    </source>
</reference>
<dbReference type="EMBL" id="AJVK01020102">
    <property type="status" value="NOT_ANNOTATED_CDS"/>
    <property type="molecule type" value="Genomic_DNA"/>
</dbReference>
<evidence type="ECO:0000313" key="3">
    <source>
        <dbReference type="Proteomes" id="UP000092462"/>
    </source>
</evidence>
<organism evidence="2 3">
    <name type="scientific">Phlebotomus papatasi</name>
    <name type="common">Sandfly</name>
    <dbReference type="NCBI Taxonomy" id="29031"/>
    <lineage>
        <taxon>Eukaryota</taxon>
        <taxon>Metazoa</taxon>
        <taxon>Ecdysozoa</taxon>
        <taxon>Arthropoda</taxon>
        <taxon>Hexapoda</taxon>
        <taxon>Insecta</taxon>
        <taxon>Pterygota</taxon>
        <taxon>Neoptera</taxon>
        <taxon>Endopterygota</taxon>
        <taxon>Diptera</taxon>
        <taxon>Nematocera</taxon>
        <taxon>Psychodoidea</taxon>
        <taxon>Psychodidae</taxon>
        <taxon>Phlebotomus</taxon>
        <taxon>Phlebotomus</taxon>
    </lineage>
</organism>
<dbReference type="EMBL" id="AJVK01020101">
    <property type="status" value="NOT_ANNOTATED_CDS"/>
    <property type="molecule type" value="Genomic_DNA"/>
</dbReference>
<sequence>MIYIFFSLVANYVSLPGAGETESLTVLEKQNLGLVTRIDKTEEDQTVVETSATVEKIEDTQIAEHNEEECEIIHQRENKFSEDLAQKGEFVSELEIKKLPEEDNVVVELPEIATESTESKSFGGETDDEVIQRILQDSEEEVDIEDLLDLSSPEDTVPIIETTPDYLKSEEKLEEQKISEEKTSELDKQKEQIQEPECDISAQIASLYEEDHHQEDNRPPVPIKTYRWEDVRRAKQQGGYPWTHLYKPPLGPDDEPEVIFRYRSSPKNRRSFEEKLLDSSSTEKIVKTESESVQDFCYPDILEDETVPVVTESVASEVSAVSETSREEPLVQKRSFKKIFSPKSILKRSFKSDRKKASIPQDHEAESSEKKVKYCHPLVDKLKTMAEKQLSKTHGKKIKKIPLQESNRITLEEEQKILNLKESPKTRHKGFTSYEERQESDDIVEIVELDESPGEARRRRDEASSHVTPDEIIELPVPSEAKDQVLEDQEPKKKMPRRQKEHVYEDIQPTTEDQPVVILTGDTMDPTFLHDIIAPTELRTSLTVQDKQLLEEVEYKRKPLEEFTQSSEEEQKSTTGMLAPICSIDSASSDDERKTTLQAVVEESDVENTVEKVTESATKDVEKEIEKIPEIITNEPENEESGDLELKSVLKTEASPSLDKRVTFSPSTEDDPDLLKEDIEIDSLNVPVNSRWSKMSECLRDFAEESVAIRIRRDERLVSY</sequence>
<feature type="region of interest" description="Disordered" evidence="1">
    <location>
        <begin position="423"/>
        <end position="518"/>
    </location>
</feature>
<feature type="compositionally biased region" description="Basic and acidic residues" evidence="1">
    <location>
        <begin position="480"/>
        <end position="493"/>
    </location>
</feature>
<dbReference type="VEuPathDB" id="VectorBase:PPAPM1_003783"/>
<dbReference type="EMBL" id="AJVK01020103">
    <property type="status" value="NOT_ANNOTATED_CDS"/>
    <property type="molecule type" value="Genomic_DNA"/>
</dbReference>
<accession>A0A1B0GLY4</accession>
<evidence type="ECO:0000313" key="2">
    <source>
        <dbReference type="EnsemblMetazoa" id="PPAI000145-PA"/>
    </source>
</evidence>
<evidence type="ECO:0000256" key="1">
    <source>
        <dbReference type="SAM" id="MobiDB-lite"/>
    </source>
</evidence>
<keyword evidence="3" id="KW-1185">Reference proteome</keyword>
<name>A0A1B0GLY4_PHLPP</name>
<proteinExistence type="predicted"/>
<feature type="compositionally biased region" description="Basic and acidic residues" evidence="1">
    <location>
        <begin position="454"/>
        <end position="464"/>
    </location>
</feature>
<dbReference type="AlphaFoldDB" id="A0A1B0GLY4"/>
<dbReference type="VEuPathDB" id="VectorBase:PPAI000145"/>